<name>A0A1M7JWY2_9FLAO</name>
<dbReference type="EMBL" id="LT670848">
    <property type="protein sequence ID" value="SHM57508.1"/>
    <property type="molecule type" value="Genomic_DNA"/>
</dbReference>
<sequence length="67" mass="7888">MELKIKWSAKALSNYVIILKRIQQNFGETSAKNFRNRFQNILDLLAKFPELGKMQDSKEDLRGIILY</sequence>
<organism evidence="2 3">
    <name type="scientific">Salegentibacter salegens</name>
    <dbReference type="NCBI Taxonomy" id="143223"/>
    <lineage>
        <taxon>Bacteria</taxon>
        <taxon>Pseudomonadati</taxon>
        <taxon>Bacteroidota</taxon>
        <taxon>Flavobacteriia</taxon>
        <taxon>Flavobacteriales</taxon>
        <taxon>Flavobacteriaceae</taxon>
        <taxon>Salegentibacter</taxon>
    </lineage>
</organism>
<gene>
    <name evidence="2" type="ORF">SAMN05878281_1148</name>
</gene>
<dbReference type="OrthoDB" id="961141at2"/>
<evidence type="ECO:0000313" key="2">
    <source>
        <dbReference type="EMBL" id="SHM57508.1"/>
    </source>
</evidence>
<accession>A0A1M7JWY2</accession>
<dbReference type="Pfam" id="PF05016">
    <property type="entry name" value="ParE_toxin"/>
    <property type="match status" value="1"/>
</dbReference>
<dbReference type="AlphaFoldDB" id="A0A1M7JWY2"/>
<dbReference type="Gene3D" id="3.30.2310.20">
    <property type="entry name" value="RelE-like"/>
    <property type="match status" value="1"/>
</dbReference>
<keyword evidence="1" id="KW-1277">Toxin-antitoxin system</keyword>
<proteinExistence type="predicted"/>
<dbReference type="InterPro" id="IPR007712">
    <property type="entry name" value="RelE/ParE_toxin"/>
</dbReference>
<dbReference type="RefSeq" id="WP_079734375.1">
    <property type="nucleotide sequence ID" value="NZ_LT670848.1"/>
</dbReference>
<dbReference type="Proteomes" id="UP000190235">
    <property type="component" value="Chromosome I"/>
</dbReference>
<evidence type="ECO:0000313" key="3">
    <source>
        <dbReference type="Proteomes" id="UP000190235"/>
    </source>
</evidence>
<keyword evidence="3" id="KW-1185">Reference proteome</keyword>
<dbReference type="STRING" id="143223.SAMN05878281_1148"/>
<dbReference type="InterPro" id="IPR035093">
    <property type="entry name" value="RelE/ParE_toxin_dom_sf"/>
</dbReference>
<evidence type="ECO:0000256" key="1">
    <source>
        <dbReference type="ARBA" id="ARBA00022649"/>
    </source>
</evidence>
<protein>
    <submittedName>
        <fullName evidence="2">ParE toxin of type II toxin-antitoxin system, parDE</fullName>
    </submittedName>
</protein>
<reference evidence="3" key="1">
    <citation type="submission" date="2016-11" db="EMBL/GenBank/DDBJ databases">
        <authorList>
            <person name="Varghese N."/>
            <person name="Submissions S."/>
        </authorList>
    </citation>
    <scope>NUCLEOTIDE SEQUENCE [LARGE SCALE GENOMIC DNA]</scope>
    <source>
        <strain evidence="3">ACAM 48</strain>
    </source>
</reference>